<dbReference type="InterPro" id="IPR001647">
    <property type="entry name" value="HTH_TetR"/>
</dbReference>
<dbReference type="RefSeq" id="WP_345415467.1">
    <property type="nucleotide sequence ID" value="NZ_BAABGT010000029.1"/>
</dbReference>
<dbReference type="PANTHER" id="PTHR30055">
    <property type="entry name" value="HTH-TYPE TRANSCRIPTIONAL REGULATOR RUTR"/>
    <property type="match status" value="1"/>
</dbReference>
<evidence type="ECO:0000313" key="5">
    <source>
        <dbReference type="Proteomes" id="UP001501598"/>
    </source>
</evidence>
<dbReference type="Proteomes" id="UP001501598">
    <property type="component" value="Unassembled WGS sequence"/>
</dbReference>
<evidence type="ECO:0000256" key="2">
    <source>
        <dbReference type="PROSITE-ProRule" id="PRU00335"/>
    </source>
</evidence>
<protein>
    <submittedName>
        <fullName evidence="4">TetR/AcrR family transcriptional regulator</fullName>
    </submittedName>
</protein>
<dbReference type="PRINTS" id="PR00455">
    <property type="entry name" value="HTHTETR"/>
</dbReference>
<dbReference type="PROSITE" id="PS50977">
    <property type="entry name" value="HTH_TETR_2"/>
    <property type="match status" value="1"/>
</dbReference>
<evidence type="ECO:0000256" key="1">
    <source>
        <dbReference type="ARBA" id="ARBA00023125"/>
    </source>
</evidence>
<proteinExistence type="predicted"/>
<dbReference type="EMBL" id="BAABGT010000029">
    <property type="protein sequence ID" value="GAA4544122.1"/>
    <property type="molecule type" value="Genomic_DNA"/>
</dbReference>
<dbReference type="Pfam" id="PF00440">
    <property type="entry name" value="TetR_N"/>
    <property type="match status" value="1"/>
</dbReference>
<organism evidence="4 5">
    <name type="scientific">Pseudonocardia xishanensis</name>
    <dbReference type="NCBI Taxonomy" id="630995"/>
    <lineage>
        <taxon>Bacteria</taxon>
        <taxon>Bacillati</taxon>
        <taxon>Actinomycetota</taxon>
        <taxon>Actinomycetes</taxon>
        <taxon>Pseudonocardiales</taxon>
        <taxon>Pseudonocardiaceae</taxon>
        <taxon>Pseudonocardia</taxon>
    </lineage>
</organism>
<comment type="caution">
    <text evidence="4">The sequence shown here is derived from an EMBL/GenBank/DDBJ whole genome shotgun (WGS) entry which is preliminary data.</text>
</comment>
<sequence>MSREEQILAAATRLFAERSFDGVGVDAIAADAGVTGSAIYRHFSSKDEILAALFDRLIDALLIRIGEPADDPDAEIDGLIAAHVEFSIAHPELTIIWGREQAALAHVYRANLQRRQRAYVDRWIQALDTRYPGLSRDELAAAVRATHALMTSDTSRPASTRRIAGLGPLLCSLAKAALAPLGDPPPARVAGSS</sequence>
<dbReference type="InterPro" id="IPR050109">
    <property type="entry name" value="HTH-type_TetR-like_transc_reg"/>
</dbReference>
<dbReference type="InterPro" id="IPR009057">
    <property type="entry name" value="Homeodomain-like_sf"/>
</dbReference>
<evidence type="ECO:0000259" key="3">
    <source>
        <dbReference type="PROSITE" id="PS50977"/>
    </source>
</evidence>
<dbReference type="Gene3D" id="1.10.357.10">
    <property type="entry name" value="Tetracycline Repressor, domain 2"/>
    <property type="match status" value="1"/>
</dbReference>
<accession>A0ABP8RP52</accession>
<evidence type="ECO:0000313" key="4">
    <source>
        <dbReference type="EMBL" id="GAA4544122.1"/>
    </source>
</evidence>
<keyword evidence="1 2" id="KW-0238">DNA-binding</keyword>
<name>A0ABP8RP52_9PSEU</name>
<keyword evidence="5" id="KW-1185">Reference proteome</keyword>
<feature type="DNA-binding region" description="H-T-H motif" evidence="2">
    <location>
        <begin position="24"/>
        <end position="43"/>
    </location>
</feature>
<feature type="domain" description="HTH tetR-type" evidence="3">
    <location>
        <begin position="1"/>
        <end position="61"/>
    </location>
</feature>
<reference evidence="5" key="1">
    <citation type="journal article" date="2019" name="Int. J. Syst. Evol. Microbiol.">
        <title>The Global Catalogue of Microorganisms (GCM) 10K type strain sequencing project: providing services to taxonomists for standard genome sequencing and annotation.</title>
        <authorList>
            <consortium name="The Broad Institute Genomics Platform"/>
            <consortium name="The Broad Institute Genome Sequencing Center for Infectious Disease"/>
            <person name="Wu L."/>
            <person name="Ma J."/>
        </authorList>
    </citation>
    <scope>NUCLEOTIDE SEQUENCE [LARGE SCALE GENOMIC DNA]</scope>
    <source>
        <strain evidence="5">JCM 17906</strain>
    </source>
</reference>
<dbReference type="SUPFAM" id="SSF46689">
    <property type="entry name" value="Homeodomain-like"/>
    <property type="match status" value="1"/>
</dbReference>
<dbReference type="Gene3D" id="1.10.10.60">
    <property type="entry name" value="Homeodomain-like"/>
    <property type="match status" value="1"/>
</dbReference>
<gene>
    <name evidence="4" type="ORF">GCM10023175_21740</name>
</gene>
<dbReference type="PANTHER" id="PTHR30055:SF237">
    <property type="entry name" value="TRANSCRIPTIONAL REPRESSOR MCE3R"/>
    <property type="match status" value="1"/>
</dbReference>